<name>A0ACA9Q1W0_9GLOM</name>
<proteinExistence type="predicted"/>
<dbReference type="EMBL" id="CAJVPT010042471">
    <property type="protein sequence ID" value="CAG8730159.1"/>
    <property type="molecule type" value="Genomic_DNA"/>
</dbReference>
<protein>
    <submittedName>
        <fullName evidence="1">5009_t:CDS:1</fullName>
    </submittedName>
</protein>
<keyword evidence="2" id="KW-1185">Reference proteome</keyword>
<dbReference type="Proteomes" id="UP000789525">
    <property type="component" value="Unassembled WGS sequence"/>
</dbReference>
<organism evidence="1 2">
    <name type="scientific">Acaulospora colombiana</name>
    <dbReference type="NCBI Taxonomy" id="27376"/>
    <lineage>
        <taxon>Eukaryota</taxon>
        <taxon>Fungi</taxon>
        <taxon>Fungi incertae sedis</taxon>
        <taxon>Mucoromycota</taxon>
        <taxon>Glomeromycotina</taxon>
        <taxon>Glomeromycetes</taxon>
        <taxon>Diversisporales</taxon>
        <taxon>Acaulosporaceae</taxon>
        <taxon>Acaulospora</taxon>
    </lineage>
</organism>
<gene>
    <name evidence="1" type="ORF">ACOLOM_LOCUS11587</name>
</gene>
<feature type="non-terminal residue" evidence="1">
    <location>
        <position position="296"/>
    </location>
</feature>
<sequence>LTTRPSPAFALCTLFEKRGLKGYLSLHDNDAQDEADDHDDADNNNHHRTNSGESSSSYFDAQEEFGDAGEEDALRRADPPHQQHSSSTPSTWGAHTLGSSGFASTSNYSSMTNSNGNEYFTEADAVDEYGRKFSISSQATLVPSSRPTTTSSQSHLYVPQQRRVSQQHQPVLSTIQASESEGPHSSSHAHEGPLDDEEGVRYTSKDDDEDQYYHPDSFPQELREGAGELGDDPSYSPTSRSSPLPPGLPAFTSQTSTAQERGRPKTPYPFPSTDNDPSPSDKRSNSNNQPSDSSNK</sequence>
<feature type="non-terminal residue" evidence="1">
    <location>
        <position position="1"/>
    </location>
</feature>
<evidence type="ECO:0000313" key="2">
    <source>
        <dbReference type="Proteomes" id="UP000789525"/>
    </source>
</evidence>
<accession>A0ACA9Q1W0</accession>
<evidence type="ECO:0000313" key="1">
    <source>
        <dbReference type="EMBL" id="CAG8730159.1"/>
    </source>
</evidence>
<reference evidence="1" key="1">
    <citation type="submission" date="2021-06" db="EMBL/GenBank/DDBJ databases">
        <authorList>
            <person name="Kallberg Y."/>
            <person name="Tangrot J."/>
            <person name="Rosling A."/>
        </authorList>
    </citation>
    <scope>NUCLEOTIDE SEQUENCE</scope>
    <source>
        <strain evidence="1">CL356</strain>
    </source>
</reference>
<comment type="caution">
    <text evidence="1">The sequence shown here is derived from an EMBL/GenBank/DDBJ whole genome shotgun (WGS) entry which is preliminary data.</text>
</comment>